<dbReference type="Proteomes" id="UP000230859">
    <property type="component" value="Unassembled WGS sequence"/>
</dbReference>
<dbReference type="InterPro" id="IPR025738">
    <property type="entry name" value="BatD"/>
</dbReference>
<dbReference type="PANTHER" id="PTHR40940:SF2">
    <property type="entry name" value="BATD"/>
    <property type="match status" value="1"/>
</dbReference>
<keyword evidence="1" id="KW-0472">Membrane</keyword>
<feature type="signal peptide" evidence="2">
    <location>
        <begin position="1"/>
        <end position="24"/>
    </location>
</feature>
<comment type="caution">
    <text evidence="3">The sequence shown here is derived from an EMBL/GenBank/DDBJ whole genome shotgun (WGS) entry which is preliminary data.</text>
</comment>
<dbReference type="EMBL" id="PCVY01000047">
    <property type="protein sequence ID" value="PIQ86298.1"/>
    <property type="molecule type" value="Genomic_DNA"/>
</dbReference>
<gene>
    <name evidence="3" type="ORF">COV74_05385</name>
</gene>
<accession>A0A2H0LPK3</accession>
<keyword evidence="1" id="KW-0812">Transmembrane</keyword>
<feature type="chain" id="PRO_5013701850" description="Protein BatD" evidence="2">
    <location>
        <begin position="25"/>
        <end position="635"/>
    </location>
</feature>
<keyword evidence="2" id="KW-0732">Signal</keyword>
<keyword evidence="1" id="KW-1133">Transmembrane helix</keyword>
<dbReference type="PANTHER" id="PTHR40940">
    <property type="entry name" value="PROTEIN BATD-RELATED"/>
    <property type="match status" value="1"/>
</dbReference>
<feature type="transmembrane region" description="Helical" evidence="1">
    <location>
        <begin position="488"/>
        <end position="507"/>
    </location>
</feature>
<proteinExistence type="predicted"/>
<dbReference type="AlphaFoldDB" id="A0A2H0LPK3"/>
<sequence>MIKKICYTLLFIISALTLPPAGWAANVQISASVDKQTAYLNEEVYLSIRINGGKGNIAAPQIPHLNAFDAFYSGRASQYSFINGQSQSTTEFNYVLIPKASGVFSVGPIEVQIEGQVYRTQPIQIEVLGQATPASAQPQPAPAYVLPNVPSSAPPAAVQPISAPTPSSEYDPNIFVRVQASKRQLYSNEQMVLTYSLLTRYDTRYEGFSEEPQTSGFWVEEFPMEREIEKRNEIVNGKKYLRADVKKVALFPTAPGEYVIKPGALKASVQIDQRPNSFLDEFFSDSFFSNAGLFARRVDKILTADPITITVKPLPEKGKPESFSGAVGQFKISSSIDKRAVKQNEPVALTVIIEGEGNIETLTHPAIPVLDDVKVYDSDAKSEFYRVKDLIAGKKTFEIILIPKSAGTLKIPALPFSYFNPQAEQYVTLSTPEYVIQVEKSAEAPVIPVSAAAGLPATPQKDVELLGRDIRYIHERLNLPSHQTKSPMFFLGAMAIGLSGIFAFLLWRTREVEAWDVRRSVMRQRYAKRTAYKSLHQLKRLMKKKTSEEHHQFFDEAERLMNQYLADQLNLSPHGLTLPVIEEQLIHRQVPGDMIKSIENFYETCGFIRYAKSEAFMASAQEMMGQIERILKEKI</sequence>
<evidence type="ECO:0000256" key="2">
    <source>
        <dbReference type="SAM" id="SignalP"/>
    </source>
</evidence>
<reference evidence="3 4" key="1">
    <citation type="submission" date="2017-09" db="EMBL/GenBank/DDBJ databases">
        <title>Depth-based differentiation of microbial function through sediment-hosted aquifers and enrichment of novel symbionts in the deep terrestrial subsurface.</title>
        <authorList>
            <person name="Probst A.J."/>
            <person name="Ladd B."/>
            <person name="Jarett J.K."/>
            <person name="Geller-Mcgrath D.E."/>
            <person name="Sieber C.M."/>
            <person name="Emerson J.B."/>
            <person name="Anantharaman K."/>
            <person name="Thomas B.C."/>
            <person name="Malmstrom R."/>
            <person name="Stieglmeier M."/>
            <person name="Klingl A."/>
            <person name="Woyke T."/>
            <person name="Ryan C.M."/>
            <person name="Banfield J.F."/>
        </authorList>
    </citation>
    <scope>NUCLEOTIDE SEQUENCE [LARGE SCALE GENOMIC DNA]</scope>
    <source>
        <strain evidence="3">CG11_big_fil_rev_8_21_14_0_20_45_26</strain>
    </source>
</reference>
<evidence type="ECO:0000313" key="4">
    <source>
        <dbReference type="Proteomes" id="UP000230859"/>
    </source>
</evidence>
<dbReference type="Pfam" id="PF13584">
    <property type="entry name" value="BatD"/>
    <property type="match status" value="2"/>
</dbReference>
<protein>
    <recommendedName>
        <fullName evidence="5">Protein BatD</fullName>
    </recommendedName>
</protein>
<evidence type="ECO:0000256" key="1">
    <source>
        <dbReference type="SAM" id="Phobius"/>
    </source>
</evidence>
<organism evidence="3 4">
    <name type="scientific">Candidatus Abzuiibacterium crystallinum</name>
    <dbReference type="NCBI Taxonomy" id="1974748"/>
    <lineage>
        <taxon>Bacteria</taxon>
        <taxon>Pseudomonadati</taxon>
        <taxon>Candidatus Omnitrophota</taxon>
        <taxon>Candidatus Abzuiibacterium</taxon>
    </lineage>
</organism>
<evidence type="ECO:0008006" key="5">
    <source>
        <dbReference type="Google" id="ProtNLM"/>
    </source>
</evidence>
<evidence type="ECO:0000313" key="3">
    <source>
        <dbReference type="EMBL" id="PIQ86298.1"/>
    </source>
</evidence>
<name>A0A2H0LPK3_9BACT</name>